<feature type="compositionally biased region" description="Polar residues" evidence="1">
    <location>
        <begin position="59"/>
        <end position="79"/>
    </location>
</feature>
<gene>
    <name evidence="2" type="ORF">DRJ31_06845</name>
</gene>
<feature type="region of interest" description="Disordered" evidence="1">
    <location>
        <begin position="52"/>
        <end position="79"/>
    </location>
</feature>
<dbReference type="EMBL" id="QMQV01000065">
    <property type="protein sequence ID" value="RLE48628.1"/>
    <property type="molecule type" value="Genomic_DNA"/>
</dbReference>
<dbReference type="Proteomes" id="UP000278475">
    <property type="component" value="Unassembled WGS sequence"/>
</dbReference>
<evidence type="ECO:0000313" key="3">
    <source>
        <dbReference type="Proteomes" id="UP000278475"/>
    </source>
</evidence>
<evidence type="ECO:0000313" key="2">
    <source>
        <dbReference type="EMBL" id="RLE48628.1"/>
    </source>
</evidence>
<protein>
    <submittedName>
        <fullName evidence="2">Uncharacterized protein</fullName>
    </submittedName>
</protein>
<reference evidence="2 3" key="1">
    <citation type="submission" date="2018-06" db="EMBL/GenBank/DDBJ databases">
        <title>Extensive metabolic versatility and redundancy in microbially diverse, dynamic hydrothermal sediments.</title>
        <authorList>
            <person name="Dombrowski N."/>
            <person name="Teske A."/>
            <person name="Baker B.J."/>
        </authorList>
    </citation>
    <scope>NUCLEOTIDE SEQUENCE [LARGE SCALE GENOMIC DNA]</scope>
    <source>
        <strain evidence="2">B66_G16</strain>
    </source>
</reference>
<sequence length="79" mass="8993">MKTSFKQNKGKRTLVTRELSLKTFNMLLQEIEENSRSWPGDVKLVPFKITKAKQKGSKPKTNSRNAVKNTITDLSNLSL</sequence>
<accession>A0A497EPY9</accession>
<organism evidence="2 3">
    <name type="scientific">Thermoproteota archaeon</name>
    <dbReference type="NCBI Taxonomy" id="2056631"/>
    <lineage>
        <taxon>Archaea</taxon>
        <taxon>Thermoproteota</taxon>
    </lineage>
</organism>
<dbReference type="AlphaFoldDB" id="A0A497EPY9"/>
<dbReference type="Gene3D" id="3.90.25.10">
    <property type="entry name" value="UDP-galactose 4-epimerase, domain 1"/>
    <property type="match status" value="1"/>
</dbReference>
<proteinExistence type="predicted"/>
<evidence type="ECO:0000256" key="1">
    <source>
        <dbReference type="SAM" id="MobiDB-lite"/>
    </source>
</evidence>
<name>A0A497EPY9_9CREN</name>
<comment type="caution">
    <text evidence="2">The sequence shown here is derived from an EMBL/GenBank/DDBJ whole genome shotgun (WGS) entry which is preliminary data.</text>
</comment>